<sequence>MTRAAVEEGFERFVEDAVRATYEEFSVVNALRGGNRPPGVTERLLKRNELLERRVVRPELDDYRDRVLAEFHAALDAVESEEPFEAHRDRILAHDAYALAMRSDLSDDRSEEIRDALLARQRRLVEDVEPLLDSDEDDFWNALADVFTVDRALRFVDERFEFTEPMARYPDAFRLAVTIDPGELLGGVGGLLAGGLPEMRVEFTDEARRAMRRAETRVREETTREVRRRL</sequence>
<dbReference type="Proteomes" id="UP000184357">
    <property type="component" value="Unassembled WGS sequence"/>
</dbReference>
<dbReference type="AlphaFoldDB" id="A0A1M5N1P7"/>
<dbReference type="EMBL" id="FQWV01000002">
    <property type="protein sequence ID" value="SHG83375.1"/>
    <property type="molecule type" value="Genomic_DNA"/>
</dbReference>
<name>A0A1M5N1P7_9EURY</name>
<reference evidence="1 2" key="1">
    <citation type="submission" date="2016-11" db="EMBL/GenBank/DDBJ databases">
        <authorList>
            <person name="Jaros S."/>
            <person name="Januszkiewicz K."/>
            <person name="Wedrychowicz H."/>
        </authorList>
    </citation>
    <scope>NUCLEOTIDE SEQUENCE [LARGE SCALE GENOMIC DNA]</scope>
    <source>
        <strain evidence="1 2">DSM 9297</strain>
    </source>
</reference>
<dbReference type="OrthoDB" id="329141at2157"/>
<evidence type="ECO:0000313" key="1">
    <source>
        <dbReference type="EMBL" id="SHG83375.1"/>
    </source>
</evidence>
<proteinExistence type="predicted"/>
<accession>A0A1M5N1P7</accession>
<gene>
    <name evidence="1" type="ORF">SAMN05443636_1227</name>
</gene>
<keyword evidence="2" id="KW-1185">Reference proteome</keyword>
<organism evidence="1 2">
    <name type="scientific">Halobaculum gomorrense</name>
    <dbReference type="NCBI Taxonomy" id="43928"/>
    <lineage>
        <taxon>Archaea</taxon>
        <taxon>Methanobacteriati</taxon>
        <taxon>Methanobacteriota</taxon>
        <taxon>Stenosarchaea group</taxon>
        <taxon>Halobacteria</taxon>
        <taxon>Halobacteriales</taxon>
        <taxon>Haloferacaceae</taxon>
        <taxon>Halobaculum</taxon>
    </lineage>
</organism>
<dbReference type="RefSeq" id="WP_073307509.1">
    <property type="nucleotide sequence ID" value="NZ_FQWV01000002.1"/>
</dbReference>
<protein>
    <submittedName>
        <fullName evidence="1">Uncharacterized protein</fullName>
    </submittedName>
</protein>
<evidence type="ECO:0000313" key="2">
    <source>
        <dbReference type="Proteomes" id="UP000184357"/>
    </source>
</evidence>
<dbReference type="STRING" id="43928.SAMN05443636_1227"/>